<keyword evidence="3 7" id="KW-0812">Transmembrane</keyword>
<dbReference type="GO" id="GO:0005886">
    <property type="term" value="C:plasma membrane"/>
    <property type="evidence" value="ECO:0007669"/>
    <property type="project" value="UniProtKB-SubCell"/>
</dbReference>
<dbReference type="EMBL" id="CP034346">
    <property type="protein sequence ID" value="AZS16879.1"/>
    <property type="molecule type" value="Genomic_DNA"/>
</dbReference>
<evidence type="ECO:0000256" key="3">
    <source>
        <dbReference type="ARBA" id="ARBA00022692"/>
    </source>
</evidence>
<evidence type="ECO:0000259" key="8">
    <source>
        <dbReference type="Pfam" id="PF02687"/>
    </source>
</evidence>
<evidence type="ECO:0000256" key="7">
    <source>
        <dbReference type="SAM" id="Phobius"/>
    </source>
</evidence>
<dbReference type="Proteomes" id="UP000270678">
    <property type="component" value="Chromosome"/>
</dbReference>
<dbReference type="AlphaFoldDB" id="A0A3Q9IB41"/>
<feature type="domain" description="MacB-like periplasmic core" evidence="9">
    <location>
        <begin position="21"/>
        <end position="232"/>
    </location>
</feature>
<accession>A0A3Q9IB41</accession>
<dbReference type="KEGG" id="plut:EI981_22060"/>
<feature type="domain" description="ABC3 transporter permease C-terminal" evidence="8">
    <location>
        <begin position="271"/>
        <end position="382"/>
    </location>
</feature>
<evidence type="ECO:0000256" key="2">
    <source>
        <dbReference type="ARBA" id="ARBA00022475"/>
    </source>
</evidence>
<feature type="transmembrane region" description="Helical" evidence="7">
    <location>
        <begin position="353"/>
        <end position="373"/>
    </location>
</feature>
<comment type="similarity">
    <text evidence="6">Belongs to the ABC-4 integral membrane protein family.</text>
</comment>
<feature type="transmembrane region" description="Helical" evidence="7">
    <location>
        <begin position="266"/>
        <end position="291"/>
    </location>
</feature>
<feature type="transmembrane region" description="Helical" evidence="7">
    <location>
        <begin position="21"/>
        <end position="42"/>
    </location>
</feature>
<dbReference type="Pfam" id="PF12704">
    <property type="entry name" value="MacB_PCD"/>
    <property type="match status" value="1"/>
</dbReference>
<evidence type="ECO:0000256" key="1">
    <source>
        <dbReference type="ARBA" id="ARBA00004651"/>
    </source>
</evidence>
<name>A0A3Q9IB41_9BACL</name>
<protein>
    <submittedName>
        <fullName evidence="10">FtsX-like permease family protein</fullName>
    </submittedName>
</protein>
<keyword evidence="5 7" id="KW-0472">Membrane</keyword>
<dbReference type="OrthoDB" id="9770036at2"/>
<dbReference type="GO" id="GO:0022857">
    <property type="term" value="F:transmembrane transporter activity"/>
    <property type="evidence" value="ECO:0007669"/>
    <property type="project" value="TreeGrafter"/>
</dbReference>
<reference evidence="11" key="1">
    <citation type="submission" date="2018-12" db="EMBL/GenBank/DDBJ databases">
        <title>Complete genome sequence of Paenibacillus sp. MBLB1234.</title>
        <authorList>
            <person name="Nam Y.-D."/>
            <person name="Kang J."/>
            <person name="Chung W.-H."/>
            <person name="Park Y.S."/>
        </authorList>
    </citation>
    <scope>NUCLEOTIDE SEQUENCE [LARGE SCALE GENOMIC DNA]</scope>
    <source>
        <strain evidence="11">MBLB1234</strain>
    </source>
</reference>
<dbReference type="PANTHER" id="PTHR30572">
    <property type="entry name" value="MEMBRANE COMPONENT OF TRANSPORTER-RELATED"/>
    <property type="match status" value="1"/>
</dbReference>
<sequence>MNLLQSIKMAWKSIIGSKVRSLLTMLGIIIGVSSVIILVSVGQGTTSQITSQLEGLGTDLLTVNIMGRGASTSLSLDEAMDLGQIEGVKAVSPVISNSVTVKKGTTNDTISVEGIVPSYEDVNNFHVQSGRFILDLDNDFRMKVALMGSEAAQTFFGNENPVGQTIQLNGSSFKIVGLLESKGSSLTASNDNKILIPLTTAERTLRSGGIRSITVQASDSKLISTVKSSLEAELNKKFQNASNSYSIFNSQDMLDTVNSTTQTLSLALGGIAGISLLVGGIGIMNIMLVSVSERTREIGIRKAIGAKKRNILMQFMVESTFLSGFGGIVGIGIGYGVSALIGRYTSLTTTVPVYIVMISFIFSLFIGIIFGMIPANKAAKLRPIYALRSE</sequence>
<dbReference type="InterPro" id="IPR003838">
    <property type="entry name" value="ABC3_permease_C"/>
</dbReference>
<evidence type="ECO:0000256" key="4">
    <source>
        <dbReference type="ARBA" id="ARBA00022989"/>
    </source>
</evidence>
<dbReference type="Pfam" id="PF02687">
    <property type="entry name" value="FtsX"/>
    <property type="match status" value="1"/>
</dbReference>
<dbReference type="InterPro" id="IPR025857">
    <property type="entry name" value="MacB_PCD"/>
</dbReference>
<dbReference type="PANTHER" id="PTHR30572:SF4">
    <property type="entry name" value="ABC TRANSPORTER PERMEASE YTRF"/>
    <property type="match status" value="1"/>
</dbReference>
<organism evidence="10 11">
    <name type="scientific">Paenibacillus lutimineralis</name>
    <dbReference type="NCBI Taxonomy" id="2707005"/>
    <lineage>
        <taxon>Bacteria</taxon>
        <taxon>Bacillati</taxon>
        <taxon>Bacillota</taxon>
        <taxon>Bacilli</taxon>
        <taxon>Bacillales</taxon>
        <taxon>Paenibacillaceae</taxon>
        <taxon>Paenibacillus</taxon>
    </lineage>
</organism>
<feature type="transmembrane region" description="Helical" evidence="7">
    <location>
        <begin position="311"/>
        <end position="333"/>
    </location>
</feature>
<evidence type="ECO:0000256" key="5">
    <source>
        <dbReference type="ARBA" id="ARBA00023136"/>
    </source>
</evidence>
<keyword evidence="4 7" id="KW-1133">Transmembrane helix</keyword>
<proteinExistence type="inferred from homology"/>
<evidence type="ECO:0000313" key="10">
    <source>
        <dbReference type="EMBL" id="AZS16879.1"/>
    </source>
</evidence>
<evidence type="ECO:0000256" key="6">
    <source>
        <dbReference type="ARBA" id="ARBA00038076"/>
    </source>
</evidence>
<evidence type="ECO:0000313" key="11">
    <source>
        <dbReference type="Proteomes" id="UP000270678"/>
    </source>
</evidence>
<gene>
    <name evidence="10" type="ORF">EI981_22060</name>
</gene>
<dbReference type="RefSeq" id="WP_127001920.1">
    <property type="nucleotide sequence ID" value="NZ_CP034346.1"/>
</dbReference>
<keyword evidence="11" id="KW-1185">Reference proteome</keyword>
<keyword evidence="2" id="KW-1003">Cell membrane</keyword>
<evidence type="ECO:0000259" key="9">
    <source>
        <dbReference type="Pfam" id="PF12704"/>
    </source>
</evidence>
<dbReference type="InterPro" id="IPR050250">
    <property type="entry name" value="Macrolide_Exporter_MacB"/>
</dbReference>
<comment type="subcellular location">
    <subcellularLocation>
        <location evidence="1">Cell membrane</location>
        <topology evidence="1">Multi-pass membrane protein</topology>
    </subcellularLocation>
</comment>